<dbReference type="InterPro" id="IPR050342">
    <property type="entry name" value="HMGB"/>
</dbReference>
<feature type="compositionally biased region" description="Acidic residues" evidence="5">
    <location>
        <begin position="1"/>
        <end position="27"/>
    </location>
</feature>
<feature type="DNA-binding region" description="HMG box" evidence="4">
    <location>
        <begin position="132"/>
        <end position="200"/>
    </location>
</feature>
<evidence type="ECO:0000256" key="3">
    <source>
        <dbReference type="ARBA" id="ARBA00023242"/>
    </source>
</evidence>
<gene>
    <name evidence="7" type="ORF">PARE0329_LOCUS293</name>
</gene>
<dbReference type="PANTHER" id="PTHR48112:SF32">
    <property type="entry name" value="HIGH MOBILITY GROUP PROTEIN B3"/>
    <property type="match status" value="1"/>
</dbReference>
<feature type="region of interest" description="Disordered" evidence="5">
    <location>
        <begin position="1"/>
        <end position="43"/>
    </location>
</feature>
<dbReference type="EMBL" id="HBEH01000435">
    <property type="protein sequence ID" value="CAD8343658.1"/>
    <property type="molecule type" value="Transcribed_RNA"/>
</dbReference>
<dbReference type="Pfam" id="PF00505">
    <property type="entry name" value="HMG_box"/>
    <property type="match status" value="2"/>
</dbReference>
<comment type="subcellular location">
    <subcellularLocation>
        <location evidence="1">Nucleus</location>
    </subcellularLocation>
</comment>
<feature type="domain" description="HMG box" evidence="6">
    <location>
        <begin position="44"/>
        <end position="112"/>
    </location>
</feature>
<dbReference type="AlphaFoldDB" id="A0A7R9ZU45"/>
<evidence type="ECO:0000256" key="5">
    <source>
        <dbReference type="SAM" id="MobiDB-lite"/>
    </source>
</evidence>
<reference evidence="7" key="1">
    <citation type="submission" date="2021-01" db="EMBL/GenBank/DDBJ databases">
        <authorList>
            <person name="Corre E."/>
            <person name="Pelletier E."/>
            <person name="Niang G."/>
            <person name="Scheremetjew M."/>
            <person name="Finn R."/>
            <person name="Kale V."/>
            <person name="Holt S."/>
            <person name="Cochrane G."/>
            <person name="Meng A."/>
            <person name="Brown T."/>
            <person name="Cohen L."/>
        </authorList>
    </citation>
    <scope>NUCLEOTIDE SEQUENCE</scope>
    <source>
        <strain evidence="7">B593</strain>
    </source>
</reference>
<dbReference type="GO" id="GO:0005634">
    <property type="term" value="C:nucleus"/>
    <property type="evidence" value="ECO:0007669"/>
    <property type="project" value="UniProtKB-SubCell"/>
</dbReference>
<evidence type="ECO:0000259" key="6">
    <source>
        <dbReference type="PROSITE" id="PS50118"/>
    </source>
</evidence>
<feature type="domain" description="HMG box" evidence="6">
    <location>
        <begin position="132"/>
        <end position="200"/>
    </location>
</feature>
<keyword evidence="3 4" id="KW-0539">Nucleus</keyword>
<name>A0A7R9ZU45_9STRA</name>
<organism evidence="7">
    <name type="scientific">Pseudo-nitzschia arenysensis</name>
    <dbReference type="NCBI Taxonomy" id="697910"/>
    <lineage>
        <taxon>Eukaryota</taxon>
        <taxon>Sar</taxon>
        <taxon>Stramenopiles</taxon>
        <taxon>Ochrophyta</taxon>
        <taxon>Bacillariophyta</taxon>
        <taxon>Bacillariophyceae</taxon>
        <taxon>Bacillariophycidae</taxon>
        <taxon>Bacillariales</taxon>
        <taxon>Bacillariaceae</taxon>
        <taxon>Pseudo-nitzschia</taxon>
    </lineage>
</organism>
<dbReference type="SMART" id="SM00398">
    <property type="entry name" value="HMG"/>
    <property type="match status" value="2"/>
</dbReference>
<keyword evidence="2 4" id="KW-0238">DNA-binding</keyword>
<dbReference type="PRINTS" id="PR00886">
    <property type="entry name" value="HIGHMOBLTY12"/>
</dbReference>
<proteinExistence type="predicted"/>
<evidence type="ECO:0000256" key="4">
    <source>
        <dbReference type="PROSITE-ProRule" id="PRU00267"/>
    </source>
</evidence>
<feature type="region of interest" description="Disordered" evidence="5">
    <location>
        <begin position="110"/>
        <end position="133"/>
    </location>
</feature>
<sequence>MSYYETVEDIEESEGEEVEEESEVEEEIVPKRRKQKKWKDPNKPKRAMSAFFCYSQAERPNVKTAHPEASFGDVARILSAQYKALSEKDMKKYVKKAELDKLRYQEEMKHYVPMDDPTGGKRKKAKKDPNAPKRNMSAYFLFSVHIRPTVKEENPDAAFGDIARIISAQYKALKPDERQKWDEKAAADKERYQREMEAYRAGL</sequence>
<evidence type="ECO:0000256" key="1">
    <source>
        <dbReference type="ARBA" id="ARBA00004123"/>
    </source>
</evidence>
<evidence type="ECO:0000313" key="7">
    <source>
        <dbReference type="EMBL" id="CAD8343658.1"/>
    </source>
</evidence>
<dbReference type="FunFam" id="1.10.30.10:FF:000016">
    <property type="entry name" value="FACT complex subunit SSRP1"/>
    <property type="match status" value="2"/>
</dbReference>
<protein>
    <recommendedName>
        <fullName evidence="6">HMG box domain-containing protein</fullName>
    </recommendedName>
</protein>
<dbReference type="PROSITE" id="PS50118">
    <property type="entry name" value="HMG_BOX_2"/>
    <property type="match status" value="2"/>
</dbReference>
<dbReference type="InterPro" id="IPR036910">
    <property type="entry name" value="HMG_box_dom_sf"/>
</dbReference>
<dbReference type="Gene3D" id="1.10.30.10">
    <property type="entry name" value="High mobility group box domain"/>
    <property type="match status" value="2"/>
</dbReference>
<feature type="DNA-binding region" description="HMG box" evidence="4">
    <location>
        <begin position="44"/>
        <end position="112"/>
    </location>
</feature>
<accession>A0A7R9ZU45</accession>
<dbReference type="InterPro" id="IPR009071">
    <property type="entry name" value="HMG_box_dom"/>
</dbReference>
<dbReference type="SUPFAM" id="SSF47095">
    <property type="entry name" value="HMG-box"/>
    <property type="match status" value="2"/>
</dbReference>
<dbReference type="PANTHER" id="PTHR48112">
    <property type="entry name" value="HIGH MOBILITY GROUP PROTEIN DSP1"/>
    <property type="match status" value="1"/>
</dbReference>
<dbReference type="GO" id="GO:0003677">
    <property type="term" value="F:DNA binding"/>
    <property type="evidence" value="ECO:0007669"/>
    <property type="project" value="UniProtKB-UniRule"/>
</dbReference>
<evidence type="ECO:0000256" key="2">
    <source>
        <dbReference type="ARBA" id="ARBA00023125"/>
    </source>
</evidence>